<dbReference type="InterPro" id="IPR006311">
    <property type="entry name" value="TAT_signal"/>
</dbReference>
<dbReference type="InterPro" id="IPR010869">
    <property type="entry name" value="DUF1501"/>
</dbReference>
<dbReference type="PROSITE" id="PS51318">
    <property type="entry name" value="TAT"/>
    <property type="match status" value="1"/>
</dbReference>
<comment type="caution">
    <text evidence="2">The sequence shown here is derived from an EMBL/GenBank/DDBJ whole genome shotgun (WGS) entry which is preliminary data.</text>
</comment>
<organism evidence="2 3">
    <name type="scientific">Aporhodopirellula rubra</name>
    <dbReference type="NCBI Taxonomy" id="980271"/>
    <lineage>
        <taxon>Bacteria</taxon>
        <taxon>Pseudomonadati</taxon>
        <taxon>Planctomycetota</taxon>
        <taxon>Planctomycetia</taxon>
        <taxon>Pirellulales</taxon>
        <taxon>Pirellulaceae</taxon>
        <taxon>Aporhodopirellula</taxon>
    </lineage>
</organism>
<reference evidence="2 3" key="1">
    <citation type="submission" date="2020-08" db="EMBL/GenBank/DDBJ databases">
        <title>Genomic Encyclopedia of Type Strains, Phase III (KMG-III): the genomes of soil and plant-associated and newly described type strains.</title>
        <authorList>
            <person name="Whitman W."/>
        </authorList>
    </citation>
    <scope>NUCLEOTIDE SEQUENCE [LARGE SCALE GENOMIC DNA]</scope>
    <source>
        <strain evidence="2 3">CECT 8075</strain>
    </source>
</reference>
<dbReference type="InterPro" id="IPR017850">
    <property type="entry name" value="Alkaline_phosphatase_core_sf"/>
</dbReference>
<dbReference type="RefSeq" id="WP_184304363.1">
    <property type="nucleotide sequence ID" value="NZ_JACHXU010000005.1"/>
</dbReference>
<feature type="coiled-coil region" evidence="1">
    <location>
        <begin position="220"/>
        <end position="272"/>
    </location>
</feature>
<evidence type="ECO:0000256" key="1">
    <source>
        <dbReference type="SAM" id="Coils"/>
    </source>
</evidence>
<evidence type="ECO:0008006" key="4">
    <source>
        <dbReference type="Google" id="ProtNLM"/>
    </source>
</evidence>
<name>A0A7W5DX24_9BACT</name>
<sequence>MTDFLPRHLCSVPSTRREFLRRSGIGLGALGLAGVMADDTSNQLTAAENSNPMFPKSPHFAPKAKAVIHLFLNGGPSQVDTFDPKPALDKYHGQPIPMNLRTERETGAAYRSPFKFKKYGESGIEVSELFSHVGEMIDDVCVVRSMHADVPNHEPSLMLMNCGHAQFVRPSVGSWVTYGLGSENQNLPGFISMCPSGYPIKGAENWQAGFLPGAYQATYIDSKHQEIERLLENIRNASGLGRNEQRRQLDLLQNLNQRHLQARQEDADLESRVQSFELAYRMQMEATDAFDISREPQSIREMYGDSIQARQILIARRLVERGVRYIQLWHGAGQPWDSHDKIEQNHRRLAGECSQAIGALLKDLKQRSLLEDTLVVWGGEFGRTPTVELPKPGANAGTNSGRDHNHYGFTMWLAGGGVKGGHVHGATDEFGFQAVENRVHVHDLHATILHLLGFDHERLTYRYAGRDFRLTDVHGRVVSELIA</sequence>
<dbReference type="Pfam" id="PF07394">
    <property type="entry name" value="DUF1501"/>
    <property type="match status" value="1"/>
</dbReference>
<dbReference type="AlphaFoldDB" id="A0A7W5DX24"/>
<evidence type="ECO:0000313" key="2">
    <source>
        <dbReference type="EMBL" id="MBB3206130.1"/>
    </source>
</evidence>
<dbReference type="EMBL" id="JACHXU010000005">
    <property type="protein sequence ID" value="MBB3206130.1"/>
    <property type="molecule type" value="Genomic_DNA"/>
</dbReference>
<gene>
    <name evidence="2" type="ORF">FHS27_001938</name>
</gene>
<protein>
    <recommendedName>
        <fullName evidence="4">Sulfatase</fullName>
    </recommendedName>
</protein>
<dbReference type="PANTHER" id="PTHR43737:SF1">
    <property type="entry name" value="DUF1501 DOMAIN-CONTAINING PROTEIN"/>
    <property type="match status" value="1"/>
</dbReference>
<keyword evidence="3" id="KW-1185">Reference proteome</keyword>
<dbReference type="PANTHER" id="PTHR43737">
    <property type="entry name" value="BLL7424 PROTEIN"/>
    <property type="match status" value="1"/>
</dbReference>
<accession>A0A7W5DX24</accession>
<evidence type="ECO:0000313" key="3">
    <source>
        <dbReference type="Proteomes" id="UP000536179"/>
    </source>
</evidence>
<proteinExistence type="predicted"/>
<dbReference type="Proteomes" id="UP000536179">
    <property type="component" value="Unassembled WGS sequence"/>
</dbReference>
<keyword evidence="1" id="KW-0175">Coiled coil</keyword>
<dbReference type="SUPFAM" id="SSF53649">
    <property type="entry name" value="Alkaline phosphatase-like"/>
    <property type="match status" value="1"/>
</dbReference>